<gene>
    <name evidence="1" type="ORF">WISP_147668</name>
</gene>
<name>A0ABQ9CKD5_9PASS</name>
<protein>
    <submittedName>
        <fullName evidence="1">Rna-directed dna polymerase from mobile element jockey-like</fullName>
    </submittedName>
</protein>
<dbReference type="Proteomes" id="UP001145742">
    <property type="component" value="Unassembled WGS sequence"/>
</dbReference>
<reference evidence="1" key="1">
    <citation type="submission" date="2019-10" db="EMBL/GenBank/DDBJ databases">
        <authorList>
            <person name="Soares A.E.R."/>
            <person name="Aleixo A."/>
            <person name="Schneider P."/>
            <person name="Miyaki C.Y."/>
            <person name="Schneider M.P."/>
            <person name="Mello C."/>
            <person name="Vasconcelos A.T.R."/>
        </authorList>
    </citation>
    <scope>NUCLEOTIDE SEQUENCE</scope>
    <source>
        <tissue evidence="1">Muscle</tissue>
    </source>
</reference>
<sequence length="126" mass="14177">MMFHQVLQGVTNTLESCAALQKDFDRLQRWAEKNCLRFNKGKFTVLQLGRNNPLHQYRLGDALQKSSSVEEDLSMSQQGVLVAKKANGILGCIRKSTASRLSEVILPLCSALMRPHPECCVQFWAP</sequence>
<evidence type="ECO:0000313" key="1">
    <source>
        <dbReference type="EMBL" id="KAJ7404053.1"/>
    </source>
</evidence>
<evidence type="ECO:0000313" key="2">
    <source>
        <dbReference type="Proteomes" id="UP001145742"/>
    </source>
</evidence>
<proteinExistence type="predicted"/>
<dbReference type="PANTHER" id="PTHR33332">
    <property type="entry name" value="REVERSE TRANSCRIPTASE DOMAIN-CONTAINING PROTEIN"/>
    <property type="match status" value="1"/>
</dbReference>
<dbReference type="EMBL" id="WHWB01034792">
    <property type="protein sequence ID" value="KAJ7404053.1"/>
    <property type="molecule type" value="Genomic_DNA"/>
</dbReference>
<organism evidence="1 2">
    <name type="scientific">Willisornis vidua</name>
    <name type="common">Xingu scale-backed antbird</name>
    <dbReference type="NCBI Taxonomy" id="1566151"/>
    <lineage>
        <taxon>Eukaryota</taxon>
        <taxon>Metazoa</taxon>
        <taxon>Chordata</taxon>
        <taxon>Craniata</taxon>
        <taxon>Vertebrata</taxon>
        <taxon>Euteleostomi</taxon>
        <taxon>Archelosauria</taxon>
        <taxon>Archosauria</taxon>
        <taxon>Dinosauria</taxon>
        <taxon>Saurischia</taxon>
        <taxon>Theropoda</taxon>
        <taxon>Coelurosauria</taxon>
        <taxon>Aves</taxon>
        <taxon>Neognathae</taxon>
        <taxon>Neoaves</taxon>
        <taxon>Telluraves</taxon>
        <taxon>Australaves</taxon>
        <taxon>Passeriformes</taxon>
        <taxon>Thamnophilidae</taxon>
        <taxon>Willisornis</taxon>
    </lineage>
</organism>
<accession>A0ABQ9CKD5</accession>
<comment type="caution">
    <text evidence="1">The sequence shown here is derived from an EMBL/GenBank/DDBJ whole genome shotgun (WGS) entry which is preliminary data.</text>
</comment>
<keyword evidence="2" id="KW-1185">Reference proteome</keyword>